<dbReference type="AlphaFoldDB" id="A0A6J5YH94"/>
<feature type="transmembrane region" description="Helical" evidence="6">
    <location>
        <begin position="665"/>
        <end position="684"/>
    </location>
</feature>
<sequence length="710" mass="76464">MRRIAHLVTHRSRAVLVTYGLLVVIMTALGTGVFSSLKSQGYTDPNSDSVTVSRILVDEFNNVQPDVQIAIDFPDNVDLASNRNTTEALLNAIADEAGVTQTSSYYSLGSPNSLKSKDGNALYAFVFLDKSKDVEGIAQNILTKFGSRYESATLYFTGEAVVSHEINSAISEDLAKAESFAIPLTFLIQLVVFGSMVAAGLPLLVSLGAVLGTFAVLYGITQFTDVSIFAINLITGLGIGLGIDYALLVVYRYREERASGLDVAKAVERTVETAGRTVLFSGATVALVLISLLAFPQYFLKSFGYAGVSVVVLAVLGTIFALPALLNVLGDKVDSLRVFKRNLKPHDHGFWFTLTTYVMKRPLRIIVGSVVLLLTLAAPIRTITFGTVDERVLPANNTVVLAGDFIRDRFDGWEAVPVDVVVQSGSDVTALASKISLMTGVARVQAKDGVYVAGNLAQPVALSGYVSATHDRLTVILSVDRYSDQANDVVTQIRSMNTAGQDLLVGGISATFIDSQDAIKNTLPYVLAWIALFTFVVLFLFTGSILLPIKALVLNVLSLSATIGALTWVFTTGNATWLVGTFINTGTVDTSIIVLISILAFGLSMDYELFLLSRIKEEHDAGRDTTDSVAFGLQRSGRIVTAAALIISVTFMAFVTSSVTNIKQLGLGTALAILLDATIVRALLVPAFMKVAGRFNWWAPRWAQRFRLQD</sequence>
<dbReference type="PANTHER" id="PTHR33406">
    <property type="entry name" value="MEMBRANE PROTEIN MJ1562-RELATED"/>
    <property type="match status" value="1"/>
</dbReference>
<evidence type="ECO:0000256" key="5">
    <source>
        <dbReference type="ARBA" id="ARBA00023136"/>
    </source>
</evidence>
<organism evidence="8">
    <name type="scientific">freshwater metagenome</name>
    <dbReference type="NCBI Taxonomy" id="449393"/>
    <lineage>
        <taxon>unclassified sequences</taxon>
        <taxon>metagenomes</taxon>
        <taxon>ecological metagenomes</taxon>
    </lineage>
</organism>
<feature type="domain" description="Membrane transport protein MMPL" evidence="7">
    <location>
        <begin position="55"/>
        <end position="364"/>
    </location>
</feature>
<dbReference type="Gene3D" id="1.20.1640.10">
    <property type="entry name" value="Multidrug efflux transporter AcrB transmembrane domain"/>
    <property type="match status" value="2"/>
</dbReference>
<feature type="transmembrane region" description="Helical" evidence="6">
    <location>
        <begin position="552"/>
        <end position="571"/>
    </location>
</feature>
<keyword evidence="5 6" id="KW-0472">Membrane</keyword>
<protein>
    <submittedName>
        <fullName evidence="8">Unannotated protein</fullName>
    </submittedName>
</protein>
<feature type="transmembrane region" description="Helical" evidence="6">
    <location>
        <begin position="526"/>
        <end position="547"/>
    </location>
</feature>
<feature type="transmembrane region" description="Helical" evidence="6">
    <location>
        <begin position="365"/>
        <end position="384"/>
    </location>
</feature>
<accession>A0A6J5YH94</accession>
<feature type="transmembrane region" description="Helical" evidence="6">
    <location>
        <begin position="305"/>
        <end position="330"/>
    </location>
</feature>
<feature type="transmembrane region" description="Helical" evidence="6">
    <location>
        <begin position="190"/>
        <end position="220"/>
    </location>
</feature>
<dbReference type="InterPro" id="IPR004869">
    <property type="entry name" value="MMPL_dom"/>
</dbReference>
<evidence type="ECO:0000256" key="6">
    <source>
        <dbReference type="SAM" id="Phobius"/>
    </source>
</evidence>
<reference evidence="8" key="1">
    <citation type="submission" date="2020-05" db="EMBL/GenBank/DDBJ databases">
        <authorList>
            <person name="Chiriac C."/>
            <person name="Salcher M."/>
            <person name="Ghai R."/>
            <person name="Kavagutti S V."/>
        </authorList>
    </citation>
    <scope>NUCLEOTIDE SEQUENCE</scope>
</reference>
<keyword evidence="3 6" id="KW-0812">Transmembrane</keyword>
<evidence type="ECO:0000256" key="2">
    <source>
        <dbReference type="ARBA" id="ARBA00022475"/>
    </source>
</evidence>
<dbReference type="InterPro" id="IPR050545">
    <property type="entry name" value="Mycobact_MmpL"/>
</dbReference>
<feature type="transmembrane region" description="Helical" evidence="6">
    <location>
        <begin position="591"/>
        <end position="612"/>
    </location>
</feature>
<evidence type="ECO:0000256" key="3">
    <source>
        <dbReference type="ARBA" id="ARBA00022692"/>
    </source>
</evidence>
<comment type="subcellular location">
    <subcellularLocation>
        <location evidence="1">Cell membrane</location>
        <topology evidence="1">Multi-pass membrane protein</topology>
    </subcellularLocation>
</comment>
<feature type="transmembrane region" description="Helical" evidence="6">
    <location>
        <begin position="639"/>
        <end position="659"/>
    </location>
</feature>
<gene>
    <name evidence="8" type="ORF">UFOPK3770_00030</name>
</gene>
<dbReference type="GO" id="GO:0005886">
    <property type="term" value="C:plasma membrane"/>
    <property type="evidence" value="ECO:0007669"/>
    <property type="project" value="UniProtKB-SubCell"/>
</dbReference>
<feature type="transmembrane region" description="Helical" evidence="6">
    <location>
        <begin position="226"/>
        <end position="251"/>
    </location>
</feature>
<keyword evidence="4 6" id="KW-1133">Transmembrane helix</keyword>
<dbReference type="PANTHER" id="PTHR33406:SF11">
    <property type="entry name" value="MEMBRANE PROTEIN SCO6666-RELATED"/>
    <property type="match status" value="1"/>
</dbReference>
<proteinExistence type="predicted"/>
<evidence type="ECO:0000313" key="8">
    <source>
        <dbReference type="EMBL" id="CAB4329434.1"/>
    </source>
</evidence>
<dbReference type="Pfam" id="PF03176">
    <property type="entry name" value="MMPL"/>
    <property type="match status" value="2"/>
</dbReference>
<dbReference type="EMBL" id="CAESAJ010000002">
    <property type="protein sequence ID" value="CAB4329434.1"/>
    <property type="molecule type" value="Genomic_DNA"/>
</dbReference>
<feature type="domain" description="Membrane transport protein MMPL" evidence="7">
    <location>
        <begin position="393"/>
        <end position="701"/>
    </location>
</feature>
<feature type="transmembrane region" description="Helical" evidence="6">
    <location>
        <begin position="16"/>
        <end position="37"/>
    </location>
</feature>
<evidence type="ECO:0000259" key="7">
    <source>
        <dbReference type="Pfam" id="PF03176"/>
    </source>
</evidence>
<evidence type="ECO:0000256" key="1">
    <source>
        <dbReference type="ARBA" id="ARBA00004651"/>
    </source>
</evidence>
<evidence type="ECO:0000256" key="4">
    <source>
        <dbReference type="ARBA" id="ARBA00022989"/>
    </source>
</evidence>
<feature type="transmembrane region" description="Helical" evidence="6">
    <location>
        <begin position="278"/>
        <end position="299"/>
    </location>
</feature>
<name>A0A6J5YH94_9ZZZZ</name>
<dbReference type="SUPFAM" id="SSF82866">
    <property type="entry name" value="Multidrug efflux transporter AcrB transmembrane domain"/>
    <property type="match status" value="2"/>
</dbReference>
<keyword evidence="2" id="KW-1003">Cell membrane</keyword>